<feature type="domain" description="IclR-ED" evidence="5">
    <location>
        <begin position="70"/>
        <end position="252"/>
    </location>
</feature>
<keyword evidence="2" id="KW-0238">DNA-binding</keyword>
<keyword evidence="3" id="KW-0804">Transcription</keyword>
<dbReference type="PROSITE" id="PS51078">
    <property type="entry name" value="ICLR_ED"/>
    <property type="match status" value="1"/>
</dbReference>
<dbReference type="PANTHER" id="PTHR30136:SF35">
    <property type="entry name" value="HTH-TYPE TRANSCRIPTIONAL REGULATOR RV1719"/>
    <property type="match status" value="1"/>
</dbReference>
<sequence>MAKQQEHLSSVHNAIRILQEFSDDSPVMGISELSDRLHLAKSTVYRLLSTLSKAGLIDKDTSHKYRLGIGIFVIGSVAFRSTEIRVKSFPILVDLMTQIRRIVRLAIYDSGAAVYLCKLPEDKDTRMFSSSGKRVPCHSTAVGKLLLAYQDADEIDRVLSRPMKAITRRTITDASELRKQLSRIREVNYAVTTEESTNDVCSLAIPVYDQLHRVVAALSITGSKEQFVEYKIQEYLQVMRVYSRLVTEQLEDFE</sequence>
<keyword evidence="7" id="KW-1185">Reference proteome</keyword>
<dbReference type="SUPFAM" id="SSF55781">
    <property type="entry name" value="GAF domain-like"/>
    <property type="match status" value="1"/>
</dbReference>
<keyword evidence="1" id="KW-0805">Transcription regulation</keyword>
<proteinExistence type="predicted"/>
<feature type="domain" description="HTH iclR-type" evidence="4">
    <location>
        <begin position="8"/>
        <end position="69"/>
    </location>
</feature>
<reference evidence="6 7" key="1">
    <citation type="journal article" date="2024" name="Int. J. Mol. Sci.">
        <title>Exploration of Alicyclobacillus spp. Genome in Search of Antibiotic Resistance.</title>
        <authorList>
            <person name="Bucka-Kolendo J."/>
            <person name="Kiousi D.E."/>
            <person name="Dekowska A."/>
            <person name="Mikolajczuk-Szczyrba A."/>
            <person name="Karadedos D.M."/>
            <person name="Michael P."/>
            <person name="Galanis A."/>
            <person name="Sokolowska B."/>
        </authorList>
    </citation>
    <scope>NUCLEOTIDE SEQUENCE [LARGE SCALE GENOMIC DNA]</scope>
    <source>
        <strain evidence="6 7">KKP 3000</strain>
    </source>
</reference>
<evidence type="ECO:0000313" key="6">
    <source>
        <dbReference type="EMBL" id="MFB5191848.1"/>
    </source>
</evidence>
<dbReference type="SMART" id="SM00346">
    <property type="entry name" value="HTH_ICLR"/>
    <property type="match status" value="1"/>
</dbReference>
<dbReference type="Pfam" id="PF09339">
    <property type="entry name" value="HTH_IclR"/>
    <property type="match status" value="1"/>
</dbReference>
<evidence type="ECO:0000256" key="2">
    <source>
        <dbReference type="ARBA" id="ARBA00023125"/>
    </source>
</evidence>
<protein>
    <submittedName>
        <fullName evidence="6">IclR family transcriptional regulator</fullName>
    </submittedName>
</protein>
<dbReference type="InterPro" id="IPR029016">
    <property type="entry name" value="GAF-like_dom_sf"/>
</dbReference>
<dbReference type="PANTHER" id="PTHR30136">
    <property type="entry name" value="HELIX-TURN-HELIX TRANSCRIPTIONAL REGULATOR, ICLR FAMILY"/>
    <property type="match status" value="1"/>
</dbReference>
<evidence type="ECO:0000256" key="1">
    <source>
        <dbReference type="ARBA" id="ARBA00023015"/>
    </source>
</evidence>
<dbReference type="EMBL" id="JBDXSU010000014">
    <property type="protein sequence ID" value="MFB5191848.1"/>
    <property type="molecule type" value="Genomic_DNA"/>
</dbReference>
<dbReference type="Proteomes" id="UP001579974">
    <property type="component" value="Unassembled WGS sequence"/>
</dbReference>
<name>A0ABV5AHT9_9BACL</name>
<accession>A0ABV5AHT9</accession>
<dbReference type="Pfam" id="PF01614">
    <property type="entry name" value="IclR_C"/>
    <property type="match status" value="1"/>
</dbReference>
<comment type="caution">
    <text evidence="6">The sequence shown here is derived from an EMBL/GenBank/DDBJ whole genome shotgun (WGS) entry which is preliminary data.</text>
</comment>
<gene>
    <name evidence="6" type="ORF">KKP3000_000634</name>
</gene>
<dbReference type="InterPro" id="IPR036390">
    <property type="entry name" value="WH_DNA-bd_sf"/>
</dbReference>
<dbReference type="InterPro" id="IPR036388">
    <property type="entry name" value="WH-like_DNA-bd_sf"/>
</dbReference>
<dbReference type="InterPro" id="IPR005471">
    <property type="entry name" value="Tscrpt_reg_IclR_N"/>
</dbReference>
<evidence type="ECO:0000256" key="3">
    <source>
        <dbReference type="ARBA" id="ARBA00023163"/>
    </source>
</evidence>
<organism evidence="6 7">
    <name type="scientific">Alicyclobacillus fastidiosus</name>
    <dbReference type="NCBI Taxonomy" id="392011"/>
    <lineage>
        <taxon>Bacteria</taxon>
        <taxon>Bacillati</taxon>
        <taxon>Bacillota</taxon>
        <taxon>Bacilli</taxon>
        <taxon>Bacillales</taxon>
        <taxon>Alicyclobacillaceae</taxon>
        <taxon>Alicyclobacillus</taxon>
    </lineage>
</organism>
<dbReference type="Gene3D" id="3.30.450.40">
    <property type="match status" value="1"/>
</dbReference>
<evidence type="ECO:0000313" key="7">
    <source>
        <dbReference type="Proteomes" id="UP001579974"/>
    </source>
</evidence>
<dbReference type="PROSITE" id="PS51077">
    <property type="entry name" value="HTH_ICLR"/>
    <property type="match status" value="1"/>
</dbReference>
<dbReference type="RefSeq" id="WP_275476486.1">
    <property type="nucleotide sequence ID" value="NZ_CP162940.1"/>
</dbReference>
<evidence type="ECO:0000259" key="5">
    <source>
        <dbReference type="PROSITE" id="PS51078"/>
    </source>
</evidence>
<dbReference type="Gene3D" id="1.10.10.10">
    <property type="entry name" value="Winged helix-like DNA-binding domain superfamily/Winged helix DNA-binding domain"/>
    <property type="match status" value="1"/>
</dbReference>
<dbReference type="InterPro" id="IPR050707">
    <property type="entry name" value="HTH_MetabolicPath_Reg"/>
</dbReference>
<dbReference type="SUPFAM" id="SSF46785">
    <property type="entry name" value="Winged helix' DNA-binding domain"/>
    <property type="match status" value="1"/>
</dbReference>
<evidence type="ECO:0000259" key="4">
    <source>
        <dbReference type="PROSITE" id="PS51077"/>
    </source>
</evidence>
<dbReference type="InterPro" id="IPR014757">
    <property type="entry name" value="Tscrpt_reg_IclR_C"/>
</dbReference>